<dbReference type="EMBL" id="CP021659">
    <property type="protein sequence ID" value="AWK13371.1"/>
    <property type="molecule type" value="Genomic_DNA"/>
</dbReference>
<organism evidence="9 10">
    <name type="scientific">Candidatus Fukatsuia symbiotica</name>
    <dbReference type="NCBI Taxonomy" id="1878942"/>
    <lineage>
        <taxon>Bacteria</taxon>
        <taxon>Pseudomonadati</taxon>
        <taxon>Pseudomonadota</taxon>
        <taxon>Gammaproteobacteria</taxon>
        <taxon>Enterobacterales</taxon>
        <taxon>Yersiniaceae</taxon>
        <taxon>Candidatus Fukatsuia</taxon>
    </lineage>
</organism>
<reference evidence="9 10" key="1">
    <citation type="submission" date="2017-05" db="EMBL/GenBank/DDBJ databases">
        <title>Genome sequence of Candidatus Fukatsuia symbiotica and Candidatus Hamiltonella defensa from Acyrthosiphon pisum strain 5D.</title>
        <authorList>
            <person name="Patel V.A."/>
            <person name="Chevignon G."/>
            <person name="Russell J.A."/>
            <person name="Oliver K.M."/>
        </authorList>
    </citation>
    <scope>NUCLEOTIDE SEQUENCE [LARGE SCALE GENOMIC DNA]</scope>
    <source>
        <strain evidence="9 10">5D</strain>
    </source>
</reference>
<dbReference type="KEGG" id="fsm:CCS41_00880"/>
<keyword evidence="3" id="KW-1003">Cell membrane</keyword>
<dbReference type="PANTHER" id="PTHR22911">
    <property type="entry name" value="ACYL-MALONYL CONDENSING ENZYME-RELATED"/>
    <property type="match status" value="1"/>
</dbReference>
<accession>A0A2U8I2P2</accession>
<feature type="domain" description="EamA" evidence="8">
    <location>
        <begin position="8"/>
        <end position="146"/>
    </location>
</feature>
<feature type="domain" description="EamA" evidence="8">
    <location>
        <begin position="161"/>
        <end position="300"/>
    </location>
</feature>
<dbReference type="OrthoDB" id="5604143at2"/>
<dbReference type="GO" id="GO:0016020">
    <property type="term" value="C:membrane"/>
    <property type="evidence" value="ECO:0007669"/>
    <property type="project" value="InterPro"/>
</dbReference>
<evidence type="ECO:0000256" key="3">
    <source>
        <dbReference type="ARBA" id="ARBA00022475"/>
    </source>
</evidence>
<evidence type="ECO:0000256" key="6">
    <source>
        <dbReference type="ARBA" id="ARBA00023136"/>
    </source>
</evidence>
<dbReference type="STRING" id="1878942.GCA_900128755_00555"/>
<keyword evidence="5 7" id="KW-1133">Transmembrane helix</keyword>
<feature type="transmembrane region" description="Helical" evidence="7">
    <location>
        <begin position="259"/>
        <end position="277"/>
    </location>
</feature>
<feature type="transmembrane region" description="Helical" evidence="7">
    <location>
        <begin position="283"/>
        <end position="301"/>
    </location>
</feature>
<dbReference type="PANTHER" id="PTHR22911:SF137">
    <property type="entry name" value="SOLUTE CARRIER FAMILY 35 MEMBER G2-RELATED"/>
    <property type="match status" value="1"/>
</dbReference>
<feature type="transmembrane region" description="Helical" evidence="7">
    <location>
        <begin position="194"/>
        <end position="216"/>
    </location>
</feature>
<evidence type="ECO:0000313" key="9">
    <source>
        <dbReference type="EMBL" id="AWK13371.1"/>
    </source>
</evidence>
<comment type="subcellular location">
    <subcellularLocation>
        <location evidence="1">Cell membrane</location>
        <topology evidence="1">Multi-pass membrane protein</topology>
    </subcellularLocation>
</comment>
<evidence type="ECO:0000256" key="7">
    <source>
        <dbReference type="SAM" id="Phobius"/>
    </source>
</evidence>
<keyword evidence="6 7" id="KW-0472">Membrane</keyword>
<evidence type="ECO:0000256" key="5">
    <source>
        <dbReference type="ARBA" id="ARBA00022989"/>
    </source>
</evidence>
<proteinExistence type="inferred from homology"/>
<feature type="transmembrane region" description="Helical" evidence="7">
    <location>
        <begin position="37"/>
        <end position="62"/>
    </location>
</feature>
<gene>
    <name evidence="9" type="ORF">CCS41_00880</name>
</gene>
<feature type="transmembrane region" description="Helical" evidence="7">
    <location>
        <begin position="77"/>
        <end position="98"/>
    </location>
</feature>
<feature type="transmembrane region" description="Helical" evidence="7">
    <location>
        <begin position="158"/>
        <end position="182"/>
    </location>
</feature>
<dbReference type="SUPFAM" id="SSF103481">
    <property type="entry name" value="Multidrug resistance efflux transporter EmrE"/>
    <property type="match status" value="2"/>
</dbReference>
<evidence type="ECO:0000256" key="4">
    <source>
        <dbReference type="ARBA" id="ARBA00022692"/>
    </source>
</evidence>
<protein>
    <recommendedName>
        <fullName evidence="8">EamA domain-containing protein</fullName>
    </recommendedName>
</protein>
<comment type="similarity">
    <text evidence="2">Belongs to the EamA transporter family.</text>
</comment>
<dbReference type="Proteomes" id="UP000261875">
    <property type="component" value="Chromosome"/>
</dbReference>
<dbReference type="Pfam" id="PF00892">
    <property type="entry name" value="EamA"/>
    <property type="match status" value="2"/>
</dbReference>
<feature type="transmembrane region" description="Helical" evidence="7">
    <location>
        <begin position="12"/>
        <end position="31"/>
    </location>
</feature>
<feature type="transmembrane region" description="Helical" evidence="7">
    <location>
        <begin position="228"/>
        <end position="247"/>
    </location>
</feature>
<dbReference type="AlphaFoldDB" id="A0A2U8I2P2"/>
<dbReference type="InterPro" id="IPR000620">
    <property type="entry name" value="EamA_dom"/>
</dbReference>
<evidence type="ECO:0000259" key="8">
    <source>
        <dbReference type="Pfam" id="PF00892"/>
    </source>
</evidence>
<name>A0A2U8I2P2_9GAMM</name>
<feature type="transmembrane region" description="Helical" evidence="7">
    <location>
        <begin position="133"/>
        <end position="152"/>
    </location>
</feature>
<evidence type="ECO:0000256" key="2">
    <source>
        <dbReference type="ARBA" id="ARBA00007362"/>
    </source>
</evidence>
<evidence type="ECO:0000256" key="1">
    <source>
        <dbReference type="ARBA" id="ARBA00004651"/>
    </source>
</evidence>
<feature type="transmembrane region" description="Helical" evidence="7">
    <location>
        <begin position="104"/>
        <end position="126"/>
    </location>
</feature>
<dbReference type="RefSeq" id="WP_083429608.1">
    <property type="nucleotide sequence ID" value="NZ_CP021659.1"/>
</dbReference>
<dbReference type="InterPro" id="IPR037185">
    <property type="entry name" value="EmrE-like"/>
</dbReference>
<keyword evidence="10" id="KW-1185">Reference proteome</keyword>
<evidence type="ECO:0000313" key="10">
    <source>
        <dbReference type="Proteomes" id="UP000261875"/>
    </source>
</evidence>
<sequence length="314" mass="34452">MKNSTRAGTYYGLLSGVLWGASGTLVGMVLIDKHLQNLLFAPIILAFISDFLSSGYMLFYLIKKKYPVKEALTERQALIISVAALCGGPIGMSCYFMAIKYIGVGYAATISASYPAFGALIAFLFLKDKLHKIGVLGLFLSIITTMTLGYGAATDSEFSLIGLLFALMCAVSWGLEVVISSYGMRKSISPDVAYFIRQISSSFGYVLLFASVIPFSDITEYYFMDLKIILQIVVVSLIATGSYLYYYRSINLVGPIRAMGLNITYAVWAVLFGWSISNNKLDAQLIILCCIIMIGSFLTVSNPKSLSILLRYNK</sequence>
<keyword evidence="4 7" id="KW-0812">Transmembrane</keyword>